<dbReference type="InterPro" id="IPR048248">
    <property type="entry name" value="PUA_eIF2d-like"/>
</dbReference>
<dbReference type="PANTHER" id="PTHR22798:SF0">
    <property type="entry name" value="MALIGNANT T-CELL-AMPLIFIED SEQUENCE 1"/>
    <property type="match status" value="1"/>
</dbReference>
<dbReference type="InterPro" id="IPR041366">
    <property type="entry name" value="Pre-PUA"/>
</dbReference>
<dbReference type="FunCoup" id="A2DNA3">
    <property type="interactions" value="277"/>
</dbReference>
<evidence type="ECO:0000313" key="4">
    <source>
        <dbReference type="EMBL" id="EAY18091.1"/>
    </source>
</evidence>
<name>A2DNA3_TRIV3</name>
<proteinExistence type="predicted"/>
<dbReference type="Pfam" id="PF17832">
    <property type="entry name" value="Pre-PUA"/>
    <property type="match status" value="1"/>
</dbReference>
<reference evidence="4" key="1">
    <citation type="submission" date="2006-10" db="EMBL/GenBank/DDBJ databases">
        <authorList>
            <person name="Amadeo P."/>
            <person name="Zhao Q."/>
            <person name="Wortman J."/>
            <person name="Fraser-Liggett C."/>
            <person name="Carlton J."/>
        </authorList>
    </citation>
    <scope>NUCLEOTIDE SEQUENCE</scope>
    <source>
        <strain evidence="4">G3</strain>
    </source>
</reference>
<dbReference type="PROSITE" id="PS50890">
    <property type="entry name" value="PUA"/>
    <property type="match status" value="1"/>
</dbReference>
<protein>
    <submittedName>
        <fullName evidence="4">Uncharacterized domain 2 family protein</fullName>
    </submittedName>
</protein>
<feature type="domain" description="PUA" evidence="3">
    <location>
        <begin position="109"/>
        <end position="184"/>
    </location>
</feature>
<dbReference type="SUPFAM" id="SSF88697">
    <property type="entry name" value="PUA domain-like"/>
    <property type="match status" value="1"/>
</dbReference>
<dbReference type="OrthoDB" id="10249667at2759"/>
<dbReference type="NCBIfam" id="TIGR00451">
    <property type="entry name" value="unchar_dom_2"/>
    <property type="match status" value="1"/>
</dbReference>
<dbReference type="PANTHER" id="PTHR22798">
    <property type="entry name" value="MCT-1 PROTEIN"/>
    <property type="match status" value="1"/>
</dbReference>
<keyword evidence="5" id="KW-1185">Reference proteome</keyword>
<gene>
    <name evidence="4" type="ORF">TVAG_306110</name>
</gene>
<evidence type="ECO:0000256" key="2">
    <source>
        <dbReference type="ARBA" id="ARBA00022490"/>
    </source>
</evidence>
<dbReference type="Pfam" id="PF26292">
    <property type="entry name" value="PUA_elF2D"/>
    <property type="match status" value="1"/>
</dbReference>
<dbReference type="AlphaFoldDB" id="A2DNA3"/>
<dbReference type="Gene3D" id="3.10.400.20">
    <property type="match status" value="1"/>
</dbReference>
<dbReference type="CDD" id="cd11580">
    <property type="entry name" value="eIF2D_N_like"/>
    <property type="match status" value="1"/>
</dbReference>
<dbReference type="RefSeq" id="XP_001579077.1">
    <property type="nucleotide sequence ID" value="XM_001579027.1"/>
</dbReference>
<reference evidence="4" key="2">
    <citation type="journal article" date="2007" name="Science">
        <title>Draft genome sequence of the sexually transmitted pathogen Trichomonas vaginalis.</title>
        <authorList>
            <person name="Carlton J.M."/>
            <person name="Hirt R.P."/>
            <person name="Silva J.C."/>
            <person name="Delcher A.L."/>
            <person name="Schatz M."/>
            <person name="Zhao Q."/>
            <person name="Wortman J.R."/>
            <person name="Bidwell S.L."/>
            <person name="Alsmark U.C.M."/>
            <person name="Besteiro S."/>
            <person name="Sicheritz-Ponten T."/>
            <person name="Noel C.J."/>
            <person name="Dacks J.B."/>
            <person name="Foster P.G."/>
            <person name="Simillion C."/>
            <person name="Van de Peer Y."/>
            <person name="Miranda-Saavedra D."/>
            <person name="Barton G.J."/>
            <person name="Westrop G.D."/>
            <person name="Mueller S."/>
            <person name="Dessi D."/>
            <person name="Fiori P.L."/>
            <person name="Ren Q."/>
            <person name="Paulsen I."/>
            <person name="Zhang H."/>
            <person name="Bastida-Corcuera F.D."/>
            <person name="Simoes-Barbosa A."/>
            <person name="Brown M.T."/>
            <person name="Hayes R.D."/>
            <person name="Mukherjee M."/>
            <person name="Okumura C.Y."/>
            <person name="Schneider R."/>
            <person name="Smith A.J."/>
            <person name="Vanacova S."/>
            <person name="Villalvazo M."/>
            <person name="Haas B.J."/>
            <person name="Pertea M."/>
            <person name="Feldblyum T.V."/>
            <person name="Utterback T.R."/>
            <person name="Shu C.L."/>
            <person name="Osoegawa K."/>
            <person name="de Jong P.J."/>
            <person name="Hrdy I."/>
            <person name="Horvathova L."/>
            <person name="Zubacova Z."/>
            <person name="Dolezal P."/>
            <person name="Malik S.B."/>
            <person name="Logsdon J.M. Jr."/>
            <person name="Henze K."/>
            <person name="Gupta A."/>
            <person name="Wang C.C."/>
            <person name="Dunne R.L."/>
            <person name="Upcroft J.A."/>
            <person name="Upcroft P."/>
            <person name="White O."/>
            <person name="Salzberg S.L."/>
            <person name="Tang P."/>
            <person name="Chiu C.-H."/>
            <person name="Lee Y.-S."/>
            <person name="Embley T.M."/>
            <person name="Coombs G.H."/>
            <person name="Mottram J.C."/>
            <person name="Tachezy J."/>
            <person name="Fraser-Liggett C.M."/>
            <person name="Johnson P.J."/>
        </authorList>
    </citation>
    <scope>NUCLEOTIDE SEQUENCE [LARGE SCALE GENOMIC DNA]</scope>
    <source>
        <strain evidence="4">G3</strain>
    </source>
</reference>
<evidence type="ECO:0000313" key="5">
    <source>
        <dbReference type="Proteomes" id="UP000001542"/>
    </source>
</evidence>
<dbReference type="SMART" id="SM00359">
    <property type="entry name" value="PUA"/>
    <property type="match status" value="1"/>
</dbReference>
<dbReference type="KEGG" id="tva:5463595"/>
<dbReference type="eggNOG" id="KOG2523">
    <property type="taxonomic scope" value="Eukaryota"/>
</dbReference>
<dbReference type="InterPro" id="IPR016437">
    <property type="entry name" value="MCT-1/Tma20"/>
</dbReference>
<dbReference type="GO" id="GO:0003723">
    <property type="term" value="F:RNA binding"/>
    <property type="evidence" value="ECO:0007669"/>
    <property type="project" value="InterPro"/>
</dbReference>
<dbReference type="InterPro" id="IPR002478">
    <property type="entry name" value="PUA"/>
</dbReference>
<dbReference type="STRING" id="5722.A2DNA3"/>
<evidence type="ECO:0000256" key="1">
    <source>
        <dbReference type="ARBA" id="ARBA00004496"/>
    </source>
</evidence>
<evidence type="ECO:0000259" key="3">
    <source>
        <dbReference type="SMART" id="SM00359"/>
    </source>
</evidence>
<organism evidence="4 5">
    <name type="scientific">Trichomonas vaginalis (strain ATCC PRA-98 / G3)</name>
    <dbReference type="NCBI Taxonomy" id="412133"/>
    <lineage>
        <taxon>Eukaryota</taxon>
        <taxon>Metamonada</taxon>
        <taxon>Parabasalia</taxon>
        <taxon>Trichomonadida</taxon>
        <taxon>Trichomonadidae</taxon>
        <taxon>Trichomonas</taxon>
    </lineage>
</organism>
<dbReference type="CDD" id="cd07953">
    <property type="entry name" value="PUA"/>
    <property type="match status" value="1"/>
</dbReference>
<accession>A2DNA3</accession>
<sequence>MSLFENGNFDTFHFTLPMFFRFKLEKAKNKKTLGSAMISKLREAASATMPLFPEIENDYLPKKAPVTVFGLQDHAKLYFVGNYPAVVELGHGEVFPHLRIAMENMGLLRTIVVDEPTARAVMRGADLMAPGVNGMDEDFHEGDIVQIVLMGESIPFAICQMQREGADILKNPKGKACKTLHTMKDDLFTLKLE</sequence>
<dbReference type="Proteomes" id="UP000001542">
    <property type="component" value="Unassembled WGS sequence"/>
</dbReference>
<keyword evidence="2" id="KW-0963">Cytoplasm</keyword>
<dbReference type="InterPro" id="IPR004521">
    <property type="entry name" value="Uncharacterised_CHP00451"/>
</dbReference>
<dbReference type="SMR" id="A2DNA3"/>
<dbReference type="InterPro" id="IPR015947">
    <property type="entry name" value="PUA-like_sf"/>
</dbReference>
<dbReference type="GO" id="GO:0005737">
    <property type="term" value="C:cytoplasm"/>
    <property type="evidence" value="ECO:0007669"/>
    <property type="project" value="UniProtKB-SubCell"/>
</dbReference>
<dbReference type="InParanoid" id="A2DNA3"/>
<dbReference type="VEuPathDB" id="TrichDB:TVAGG3_1024250"/>
<dbReference type="EMBL" id="DS113222">
    <property type="protein sequence ID" value="EAY18091.1"/>
    <property type="molecule type" value="Genomic_DNA"/>
</dbReference>
<dbReference type="GO" id="GO:0001731">
    <property type="term" value="P:formation of translation preinitiation complex"/>
    <property type="evidence" value="ECO:0000318"/>
    <property type="project" value="GO_Central"/>
</dbReference>
<dbReference type="VEuPathDB" id="TrichDB:TVAG_306110"/>
<dbReference type="FunFam" id="3.10.400.20:FF:000011">
    <property type="entry name" value="PUA domain containing protein"/>
    <property type="match status" value="1"/>
</dbReference>
<comment type="subcellular location">
    <subcellularLocation>
        <location evidence="1">Cytoplasm</location>
    </subcellularLocation>
</comment>